<dbReference type="EMBL" id="JZWT02000004">
    <property type="protein sequence ID" value="MFB6490081.1"/>
    <property type="molecule type" value="Genomic_DNA"/>
</dbReference>
<evidence type="ECO:0000313" key="1">
    <source>
        <dbReference type="EMBL" id="MFB6490081.1"/>
    </source>
</evidence>
<organism evidence="1 2">
    <name type="scientific">Thermoproteus sp. AZ2</name>
    <dbReference type="NCBI Taxonomy" id="1609232"/>
    <lineage>
        <taxon>Archaea</taxon>
        <taxon>Thermoproteota</taxon>
        <taxon>Thermoprotei</taxon>
        <taxon>Thermoproteales</taxon>
        <taxon>Thermoproteaceae</taxon>
        <taxon>Thermoproteus</taxon>
    </lineage>
</organism>
<dbReference type="Proteomes" id="UP000033636">
    <property type="component" value="Unassembled WGS sequence"/>
</dbReference>
<protein>
    <submittedName>
        <fullName evidence="1">NUDIX hydrolase</fullName>
    </submittedName>
</protein>
<gene>
    <name evidence="1" type="ORF">TU35_002350</name>
</gene>
<comment type="caution">
    <text evidence="1">The sequence shown here is derived from an EMBL/GenBank/DDBJ whole genome shotgun (WGS) entry which is preliminary data.</text>
</comment>
<name>A0ACC6UZV7_9CREN</name>
<evidence type="ECO:0000313" key="2">
    <source>
        <dbReference type="Proteomes" id="UP000033636"/>
    </source>
</evidence>
<accession>A0ACC6UZV7</accession>
<sequence>MAREYPAYPLAGVGAVVLRGTQILLIRRGSNPGKGKWSIPGGMIEPGEAPEEAALRELEEETGLLGKVRGLFGVYNYVERDSDGRVRYHFVILDYLIDPIGGELRPSTDALEARFVELAGAQSLDLTETARSLINDLIKYGGRALGHCY</sequence>
<proteinExistence type="predicted"/>
<keyword evidence="1" id="KW-0378">Hydrolase</keyword>
<reference evidence="1" key="1">
    <citation type="submission" date="2024-07" db="EMBL/GenBank/DDBJ databases">
        <title>Metagenome and Metagenome-Assembled Genomes of Archaea from a hot spring from the geothermal field of Los Azufres, Mexico.</title>
        <authorList>
            <person name="Marin-Paredes R."/>
            <person name="Martinez-Romero E."/>
            <person name="Servin-Garciduenas L.E."/>
        </authorList>
    </citation>
    <scope>NUCLEOTIDE SEQUENCE</scope>
</reference>